<dbReference type="AlphaFoldDB" id="A0A8S4AYR4"/>
<comment type="subcellular location">
    <subcellularLocation>
        <location evidence="1">Secreted</location>
    </subcellularLocation>
</comment>
<dbReference type="GO" id="GO:0005125">
    <property type="term" value="F:cytokine activity"/>
    <property type="evidence" value="ECO:0007669"/>
    <property type="project" value="UniProtKB-KW"/>
</dbReference>
<accession>A0A8S4AYR4</accession>
<comment type="caution">
    <text evidence="7">The sequence shown here is derived from an EMBL/GenBank/DDBJ whole genome shotgun (WGS) entry which is preliminary data.</text>
</comment>
<organism evidence="7 8">
    <name type="scientific">Menidia menidia</name>
    <name type="common">Atlantic silverside</name>
    <dbReference type="NCBI Taxonomy" id="238744"/>
    <lineage>
        <taxon>Eukaryota</taxon>
        <taxon>Metazoa</taxon>
        <taxon>Chordata</taxon>
        <taxon>Craniata</taxon>
        <taxon>Vertebrata</taxon>
        <taxon>Euteleostomi</taxon>
        <taxon>Actinopterygii</taxon>
        <taxon>Neopterygii</taxon>
        <taxon>Teleostei</taxon>
        <taxon>Neoteleostei</taxon>
        <taxon>Acanthomorphata</taxon>
        <taxon>Ovalentaria</taxon>
        <taxon>Atherinomorphae</taxon>
        <taxon>Atheriniformes</taxon>
        <taxon>Atherinopsidae</taxon>
        <taxon>Menidiinae</taxon>
        <taxon>Menidia</taxon>
    </lineage>
</organism>
<dbReference type="GO" id="GO:0005133">
    <property type="term" value="F:type II interferon receptor binding"/>
    <property type="evidence" value="ECO:0007669"/>
    <property type="project" value="InterPro"/>
</dbReference>
<dbReference type="InterPro" id="IPR002069">
    <property type="entry name" value="Interferon_gamma"/>
</dbReference>
<sequence>MQAASHTFSPRAPYIYGCRGGKSNSSRQLQGERDTTVHPDPAYLPNQPLTGITNQKPAGVTTMALRLHRGPRCGDVGSTVVRAVVCLALWTSVQQVSGSYVTEEMNATIQNLLEHYNMSKDDIFTGNSVVSRDPLTTDKIDISTKMVFMGGVLDTYDELVQKMLNHLPAPRPPAATPTASGAKGSEVTGDTRENLTKILKNIRNLKKFHYQEQMKLVHRLQELKEIKMDNLKVQQKLLFELPWLYDEASSLADTMRRRRKRRRRQVKAIAHRSG</sequence>
<keyword evidence="3" id="KW-0202">Cytokine</keyword>
<keyword evidence="5" id="KW-0325">Glycoprotein</keyword>
<feature type="region of interest" description="Disordered" evidence="6">
    <location>
        <begin position="15"/>
        <end position="42"/>
    </location>
</feature>
<name>A0A8S4AYR4_9TELE</name>
<dbReference type="Proteomes" id="UP000677803">
    <property type="component" value="Unassembled WGS sequence"/>
</dbReference>
<gene>
    <name evidence="7" type="ORF">MMEN_LOCUS11047</name>
</gene>
<dbReference type="PANTHER" id="PTHR11419:SF0">
    <property type="entry name" value="INTERFERON GAMMA"/>
    <property type="match status" value="1"/>
</dbReference>
<dbReference type="OrthoDB" id="8957647at2759"/>
<evidence type="ECO:0000256" key="6">
    <source>
        <dbReference type="SAM" id="MobiDB-lite"/>
    </source>
</evidence>
<evidence type="ECO:0000313" key="8">
    <source>
        <dbReference type="Proteomes" id="UP000677803"/>
    </source>
</evidence>
<dbReference type="EMBL" id="CAJRST010011113">
    <property type="protein sequence ID" value="CAG5926698.1"/>
    <property type="molecule type" value="Genomic_DNA"/>
</dbReference>
<dbReference type="SUPFAM" id="SSF47266">
    <property type="entry name" value="4-helical cytokines"/>
    <property type="match status" value="1"/>
</dbReference>
<protein>
    <submittedName>
        <fullName evidence="7">(Atlantic silverside) hypothetical protein</fullName>
    </submittedName>
</protein>
<dbReference type="GO" id="GO:0005615">
    <property type="term" value="C:extracellular space"/>
    <property type="evidence" value="ECO:0007669"/>
    <property type="project" value="UniProtKB-KW"/>
</dbReference>
<feature type="region of interest" description="Disordered" evidence="6">
    <location>
        <begin position="167"/>
        <end position="190"/>
    </location>
</feature>
<evidence type="ECO:0000256" key="4">
    <source>
        <dbReference type="ARBA" id="ARBA00022525"/>
    </source>
</evidence>
<dbReference type="GO" id="GO:0006955">
    <property type="term" value="P:immune response"/>
    <property type="evidence" value="ECO:0007669"/>
    <property type="project" value="InterPro"/>
</dbReference>
<comment type="similarity">
    <text evidence="2">Belongs to the type II (or gamma) interferon family.</text>
</comment>
<evidence type="ECO:0000256" key="5">
    <source>
        <dbReference type="ARBA" id="ARBA00023180"/>
    </source>
</evidence>
<dbReference type="Gene3D" id="1.20.1250.10">
    <property type="match status" value="1"/>
</dbReference>
<evidence type="ECO:0000256" key="3">
    <source>
        <dbReference type="ARBA" id="ARBA00022514"/>
    </source>
</evidence>
<evidence type="ECO:0000313" key="7">
    <source>
        <dbReference type="EMBL" id="CAG5926698.1"/>
    </source>
</evidence>
<keyword evidence="4" id="KW-0964">Secreted</keyword>
<dbReference type="PANTHER" id="PTHR11419">
    <property type="entry name" value="INTERFERON GAMMA"/>
    <property type="match status" value="1"/>
</dbReference>
<dbReference type="InterPro" id="IPR009079">
    <property type="entry name" value="4_helix_cytokine-like_core"/>
</dbReference>
<reference evidence="7" key="1">
    <citation type="submission" date="2021-05" db="EMBL/GenBank/DDBJ databases">
        <authorList>
            <person name="Tigano A."/>
        </authorList>
    </citation>
    <scope>NUCLEOTIDE SEQUENCE</scope>
</reference>
<keyword evidence="8" id="KW-1185">Reference proteome</keyword>
<proteinExistence type="inferred from homology"/>
<evidence type="ECO:0000256" key="2">
    <source>
        <dbReference type="ARBA" id="ARBA00007566"/>
    </source>
</evidence>
<evidence type="ECO:0000256" key="1">
    <source>
        <dbReference type="ARBA" id="ARBA00004613"/>
    </source>
</evidence>